<dbReference type="GO" id="GO:0005736">
    <property type="term" value="C:RNA polymerase I complex"/>
    <property type="evidence" value="ECO:0007669"/>
    <property type="project" value="TreeGrafter"/>
</dbReference>
<dbReference type="Pfam" id="PF01191">
    <property type="entry name" value="RNA_pol_Rpb5_C"/>
    <property type="match status" value="1"/>
</dbReference>
<dbReference type="PIRSF" id="PIRSF000747">
    <property type="entry name" value="RPB5"/>
    <property type="match status" value="1"/>
</dbReference>
<evidence type="ECO:0000259" key="2">
    <source>
        <dbReference type="Pfam" id="PF01191"/>
    </source>
</evidence>
<name>A0A6C0JTS1_9ZZZZ</name>
<dbReference type="SUPFAM" id="SSF55287">
    <property type="entry name" value="RPB5-like RNA polymerase subunit"/>
    <property type="match status" value="1"/>
</dbReference>
<dbReference type="PANTHER" id="PTHR10535:SF0">
    <property type="entry name" value="DNA-DIRECTED RNA POLYMERASES I, II, AND III SUBUNIT RPABC1"/>
    <property type="match status" value="1"/>
</dbReference>
<dbReference type="PANTHER" id="PTHR10535">
    <property type="entry name" value="DNA-DIRECTED RNA POLYMERASES I, II, AND III SUBUNIT RPABC1"/>
    <property type="match status" value="1"/>
</dbReference>
<dbReference type="AlphaFoldDB" id="A0A6C0JTS1"/>
<dbReference type="GO" id="GO:0003899">
    <property type="term" value="F:DNA-directed RNA polymerase activity"/>
    <property type="evidence" value="ECO:0007669"/>
    <property type="project" value="InterPro"/>
</dbReference>
<organism evidence="3">
    <name type="scientific">viral metagenome</name>
    <dbReference type="NCBI Taxonomy" id="1070528"/>
    <lineage>
        <taxon>unclassified sequences</taxon>
        <taxon>metagenomes</taxon>
        <taxon>organismal metagenomes</taxon>
    </lineage>
</organism>
<dbReference type="InterPro" id="IPR000783">
    <property type="entry name" value="RNA_pol_subH/Rpb5_C"/>
</dbReference>
<accession>A0A6C0JTS1</accession>
<dbReference type="GO" id="GO:0006362">
    <property type="term" value="P:transcription elongation by RNA polymerase I"/>
    <property type="evidence" value="ECO:0007669"/>
    <property type="project" value="TreeGrafter"/>
</dbReference>
<proteinExistence type="predicted"/>
<dbReference type="GO" id="GO:0003677">
    <property type="term" value="F:DNA binding"/>
    <property type="evidence" value="ECO:0007669"/>
    <property type="project" value="InterPro"/>
</dbReference>
<evidence type="ECO:0000313" key="3">
    <source>
        <dbReference type="EMBL" id="QHU09142.1"/>
    </source>
</evidence>
<dbReference type="EMBL" id="MN740705">
    <property type="protein sequence ID" value="QHU09142.1"/>
    <property type="molecule type" value="Genomic_DNA"/>
</dbReference>
<sequence length="209" mass="24180">MSQSGFIIQIAKSRNNILSILKSRGFNVEDYENQSISQVHIMIQHEQLDMIVNHSSLDKKVYVKYHLSKTLRHTTIMEYIDDLFTIESVLTNKDDLIIISKDTANATIEKHLSRVWNQYSYLVNIMSIKSLQFNILDHQLVPPHRILNDDESQQIRLKYNIMNDTQIPDISRFSPVAIAIGIRPGELCEIIRPSKTSISSLFYRICSQS</sequence>
<dbReference type="GO" id="GO:0005665">
    <property type="term" value="C:RNA polymerase II, core complex"/>
    <property type="evidence" value="ECO:0007669"/>
    <property type="project" value="TreeGrafter"/>
</dbReference>
<reference evidence="3" key="1">
    <citation type="journal article" date="2020" name="Nature">
        <title>Giant virus diversity and host interactions through global metagenomics.</title>
        <authorList>
            <person name="Schulz F."/>
            <person name="Roux S."/>
            <person name="Paez-Espino D."/>
            <person name="Jungbluth S."/>
            <person name="Walsh D.A."/>
            <person name="Denef V.J."/>
            <person name="McMahon K.D."/>
            <person name="Konstantinidis K.T."/>
            <person name="Eloe-Fadrosh E.A."/>
            <person name="Kyrpides N.C."/>
            <person name="Woyke T."/>
        </authorList>
    </citation>
    <scope>NUCLEOTIDE SEQUENCE</scope>
    <source>
        <strain evidence="3">GVMAG-S-1074260-58</strain>
    </source>
</reference>
<dbReference type="Gene3D" id="3.90.940.20">
    <property type="entry name" value="RPB5-like RNA polymerase subunit"/>
    <property type="match status" value="1"/>
</dbReference>
<dbReference type="GO" id="GO:0006366">
    <property type="term" value="P:transcription by RNA polymerase II"/>
    <property type="evidence" value="ECO:0007669"/>
    <property type="project" value="TreeGrafter"/>
</dbReference>
<evidence type="ECO:0000256" key="1">
    <source>
        <dbReference type="ARBA" id="ARBA00023163"/>
    </source>
</evidence>
<dbReference type="GO" id="GO:0042797">
    <property type="term" value="P:tRNA transcription by RNA polymerase III"/>
    <property type="evidence" value="ECO:0007669"/>
    <property type="project" value="TreeGrafter"/>
</dbReference>
<keyword evidence="1" id="KW-0804">Transcription</keyword>
<dbReference type="GO" id="GO:0005666">
    <property type="term" value="C:RNA polymerase III complex"/>
    <property type="evidence" value="ECO:0007669"/>
    <property type="project" value="TreeGrafter"/>
</dbReference>
<dbReference type="InterPro" id="IPR014381">
    <property type="entry name" value="Arch_Rpo5/euc_Rpb5"/>
</dbReference>
<dbReference type="InterPro" id="IPR035913">
    <property type="entry name" value="RPB5-like_sf"/>
</dbReference>
<feature type="domain" description="RNA polymerase subunit H/Rpb5 C-terminal" evidence="2">
    <location>
        <begin position="133"/>
        <end position="206"/>
    </location>
</feature>
<protein>
    <recommendedName>
        <fullName evidence="2">RNA polymerase subunit H/Rpb5 C-terminal domain-containing protein</fullName>
    </recommendedName>
</protein>